<dbReference type="SUPFAM" id="SSF46894">
    <property type="entry name" value="C-terminal effector domain of the bipartite response regulators"/>
    <property type="match status" value="1"/>
</dbReference>
<dbReference type="SUPFAM" id="SSF48452">
    <property type="entry name" value="TPR-like"/>
    <property type="match status" value="3"/>
</dbReference>
<dbReference type="InterPro" id="IPR007111">
    <property type="entry name" value="NACHT_NTPase"/>
</dbReference>
<organism evidence="5 6">
    <name type="scientific">Acrocarpospora corrugata</name>
    <dbReference type="NCBI Taxonomy" id="35763"/>
    <lineage>
        <taxon>Bacteria</taxon>
        <taxon>Bacillati</taxon>
        <taxon>Actinomycetota</taxon>
        <taxon>Actinomycetes</taxon>
        <taxon>Streptosporangiales</taxon>
        <taxon>Streptosporangiaceae</taxon>
        <taxon>Acrocarpospora</taxon>
    </lineage>
</organism>
<dbReference type="Pfam" id="PF05729">
    <property type="entry name" value="NACHT"/>
    <property type="match status" value="1"/>
</dbReference>
<evidence type="ECO:0000313" key="5">
    <source>
        <dbReference type="EMBL" id="GER98319.1"/>
    </source>
</evidence>
<dbReference type="PRINTS" id="PR00364">
    <property type="entry name" value="DISEASERSIST"/>
</dbReference>
<dbReference type="InterPro" id="IPR036388">
    <property type="entry name" value="WH-like_DNA-bd_sf"/>
</dbReference>
<proteinExistence type="predicted"/>
<dbReference type="Gene3D" id="1.25.40.10">
    <property type="entry name" value="Tetratricopeptide repeat domain"/>
    <property type="match status" value="3"/>
</dbReference>
<dbReference type="PANTHER" id="PTHR35807:SF1">
    <property type="entry name" value="TRANSCRIPTIONAL REGULATOR REDD"/>
    <property type="match status" value="1"/>
</dbReference>
<feature type="repeat" description="TPR" evidence="3">
    <location>
        <begin position="803"/>
        <end position="836"/>
    </location>
</feature>
<keyword evidence="6" id="KW-1185">Reference proteome</keyword>
<sequence length="1019" mass="113121">MLAALAVTPGEPVPTETLVNRIWDGNPPNKARDDLYINVNRLRNRLQDIGADAQLVSRAGTYMLETNPWNVDYYRSGQLRAQARAIADSGDIQQAVRLLNEESALWRGEPLAGLPGSWAARTRKNMEDERLRGAIDRVQFELHLGRHADLVVELSDLVDGNPYNEKLVELLMTALYRSGRQVEALEVYRRVRQHLVNGFGTEAGRQLQELHGRILQGDASLFLPPGSGIGTGRPKNNLPRDTSTFTGRTGELARLLDMATPHKTAVTVLAIDGMAGVGKSALAVHLAHQLTGQYPDGQLHLKLYGHDPENAPREPLAALDLLLRILGIPAARIPEGLEERATLWRAELTRRKALVVLDGAAGHEQISHLLPGAPGCLVLITSRRRLTGLDDVQSLSLDALPPDDAASLFRRIVGHGRAREADAVATLMRLCGYLPMAIHLVGNRFRHRSSWQVSDLVARLSDSNRRLAEIRGDNREISAAFELSYQGLDRPHQEAFRLFGLHAGAEFGVEGSAALLEADRHTTERILDDLLDHHLIAEPRRGRYQFHDLIRDYARQLSADRPELERRAARARLLDFYLHTADRADRLLHPQRARPPIEISDPPGVLPRLETAEDARKWFTEELQNLIHLAGHAADEHWPRHAALLPGVLSEFLDASGHWMDAATLHKRAINAWDELGDEAGAARARGDLARVLWRTGDLDDALAQATQALAVQRSLDDQQAMADLLDLISMIHIYLSEFTISQEYGLLALQTRRTVGDRHGEAESLSHLGIAWWHLGDYPAAGERMREALAVFQEIGDLLGQQKALNNIGDVELRLGDPAVALQYFEQAMAIGPEMGPQHQAIWFNNVANVRQRLDDLTGANQYYRNAVKLYQEIGDRRGEADALTNIGSCYARMGRDGEAFIHYQKARNIAVEISERHIEAQALRHIGDVHQAAGRHDHALGNYARALELAGAIGDLYEQAKALDQMGLSLLGTNLVRAEKCWRQALALYARLGVPEADDIRARLDTVQAPDRTDSTA</sequence>
<evidence type="ECO:0000256" key="2">
    <source>
        <dbReference type="ARBA" id="ARBA00023163"/>
    </source>
</evidence>
<dbReference type="Gene3D" id="3.40.50.300">
    <property type="entry name" value="P-loop containing nucleotide triphosphate hydrolases"/>
    <property type="match status" value="1"/>
</dbReference>
<dbReference type="AlphaFoldDB" id="A0A5M3VQM4"/>
<dbReference type="PROSITE" id="PS50005">
    <property type="entry name" value="TPR"/>
    <property type="match status" value="2"/>
</dbReference>
<evidence type="ECO:0000256" key="3">
    <source>
        <dbReference type="PROSITE-ProRule" id="PRU00339"/>
    </source>
</evidence>
<feature type="domain" description="Bacterial transcriptional activator" evidence="4">
    <location>
        <begin position="71"/>
        <end position="215"/>
    </location>
</feature>
<dbReference type="SMART" id="SM00028">
    <property type="entry name" value="TPR"/>
    <property type="match status" value="6"/>
</dbReference>
<dbReference type="GO" id="GO:0003677">
    <property type="term" value="F:DNA binding"/>
    <property type="evidence" value="ECO:0007669"/>
    <property type="project" value="InterPro"/>
</dbReference>
<keyword evidence="2" id="KW-0804">Transcription</keyword>
<keyword evidence="3" id="KW-0802">TPR repeat</keyword>
<name>A0A5M3VQM4_9ACTN</name>
<dbReference type="Gene3D" id="1.10.10.10">
    <property type="entry name" value="Winged helix-like DNA-binding domain superfamily/Winged helix DNA-binding domain"/>
    <property type="match status" value="2"/>
</dbReference>
<dbReference type="Pfam" id="PF03704">
    <property type="entry name" value="BTAD"/>
    <property type="match status" value="1"/>
</dbReference>
<feature type="repeat" description="TPR" evidence="3">
    <location>
        <begin position="922"/>
        <end position="955"/>
    </location>
</feature>
<dbReference type="SUPFAM" id="SSF52540">
    <property type="entry name" value="P-loop containing nucleoside triphosphate hydrolases"/>
    <property type="match status" value="1"/>
</dbReference>
<dbReference type="PANTHER" id="PTHR35807">
    <property type="entry name" value="TRANSCRIPTIONAL REGULATOR REDD-RELATED"/>
    <property type="match status" value="1"/>
</dbReference>
<dbReference type="EMBL" id="BLAD01000036">
    <property type="protein sequence ID" value="GER98319.1"/>
    <property type="molecule type" value="Genomic_DNA"/>
</dbReference>
<evidence type="ECO:0000256" key="1">
    <source>
        <dbReference type="ARBA" id="ARBA00023015"/>
    </source>
</evidence>
<evidence type="ECO:0000259" key="4">
    <source>
        <dbReference type="SMART" id="SM01043"/>
    </source>
</evidence>
<dbReference type="InterPro" id="IPR019734">
    <property type="entry name" value="TPR_rpt"/>
</dbReference>
<dbReference type="CDD" id="cd15831">
    <property type="entry name" value="BTAD"/>
    <property type="match status" value="1"/>
</dbReference>
<accession>A0A5M3VQM4</accession>
<dbReference type="GO" id="GO:0006355">
    <property type="term" value="P:regulation of DNA-templated transcription"/>
    <property type="evidence" value="ECO:0007669"/>
    <property type="project" value="InterPro"/>
</dbReference>
<comment type="caution">
    <text evidence="5">The sequence shown here is derived from an EMBL/GenBank/DDBJ whole genome shotgun (WGS) entry which is preliminary data.</text>
</comment>
<dbReference type="InterPro" id="IPR011990">
    <property type="entry name" value="TPR-like_helical_dom_sf"/>
</dbReference>
<dbReference type="Pfam" id="PF13424">
    <property type="entry name" value="TPR_12"/>
    <property type="match status" value="3"/>
</dbReference>
<reference evidence="5 6" key="1">
    <citation type="submission" date="2019-10" db="EMBL/GenBank/DDBJ databases">
        <title>Whole genome shotgun sequence of Acrocarpospora corrugata NBRC 13972.</title>
        <authorList>
            <person name="Ichikawa N."/>
            <person name="Kimura A."/>
            <person name="Kitahashi Y."/>
            <person name="Komaki H."/>
            <person name="Oguchi A."/>
        </authorList>
    </citation>
    <scope>NUCLEOTIDE SEQUENCE [LARGE SCALE GENOMIC DNA]</scope>
    <source>
        <strain evidence="5 6">NBRC 13972</strain>
    </source>
</reference>
<dbReference type="InterPro" id="IPR005158">
    <property type="entry name" value="BTAD"/>
</dbReference>
<dbReference type="Proteomes" id="UP000334990">
    <property type="component" value="Unassembled WGS sequence"/>
</dbReference>
<dbReference type="InterPro" id="IPR027417">
    <property type="entry name" value="P-loop_NTPase"/>
</dbReference>
<dbReference type="SMART" id="SM01043">
    <property type="entry name" value="BTAD"/>
    <property type="match status" value="1"/>
</dbReference>
<gene>
    <name evidence="5" type="ORF">Acor_03810</name>
</gene>
<dbReference type="InterPro" id="IPR051677">
    <property type="entry name" value="AfsR-DnrI-RedD_regulator"/>
</dbReference>
<evidence type="ECO:0000313" key="6">
    <source>
        <dbReference type="Proteomes" id="UP000334990"/>
    </source>
</evidence>
<protein>
    <submittedName>
        <fullName evidence="5">SARP family transcriptional regulator</fullName>
    </submittedName>
</protein>
<keyword evidence="1" id="KW-0805">Transcription regulation</keyword>
<dbReference type="InterPro" id="IPR016032">
    <property type="entry name" value="Sig_transdc_resp-reg_C-effctor"/>
</dbReference>